<dbReference type="Proteomes" id="UP000187941">
    <property type="component" value="Chromosome"/>
</dbReference>
<reference evidence="2 3" key="1">
    <citation type="submission" date="2016-01" db="EMBL/GenBank/DDBJ databases">
        <authorList>
            <person name="Oliw E.H."/>
        </authorList>
    </citation>
    <scope>NUCLEOTIDE SEQUENCE [LARGE SCALE GENOMIC DNA]</scope>
    <source>
        <strain evidence="2 3">DY10</strain>
    </source>
</reference>
<dbReference type="AlphaFoldDB" id="A0A1P9X2X9"/>
<evidence type="ECO:0000313" key="3">
    <source>
        <dbReference type="Proteomes" id="UP000187941"/>
    </source>
</evidence>
<dbReference type="OrthoDB" id="677047at2"/>
<sequence length="167" mass="18149">MARLRQFVQLTIITVAVLLVAVLFSRAFVTLYRLLQQIVEDLRIGTWLDYTLVAILIIGILVLAGFIAGLLFVSKSEKSGLISSVDSQSVLVYINGGWQPALLIERDIAGANVVYVPHVPNAHTGAIYIVEPFQITPLNIPAHEMQTIIGQGGRGLSEHTGQLFDAG</sequence>
<evidence type="ECO:0000313" key="2">
    <source>
        <dbReference type="EMBL" id="AQG81987.1"/>
    </source>
</evidence>
<keyword evidence="1" id="KW-0472">Membrane</keyword>
<feature type="transmembrane region" description="Helical" evidence="1">
    <location>
        <begin position="7"/>
        <end position="32"/>
    </location>
</feature>
<proteinExistence type="predicted"/>
<protein>
    <submittedName>
        <fullName evidence="2">Uncharacterized protein</fullName>
    </submittedName>
</protein>
<keyword evidence="3" id="KW-1185">Reference proteome</keyword>
<keyword evidence="1" id="KW-1133">Transmembrane helix</keyword>
<keyword evidence="1" id="KW-0812">Transmembrane</keyword>
<accession>A0A1P9X2X9</accession>
<name>A0A1P9X2X9_9BACT</name>
<dbReference type="STRING" id="1178516.AWR27_23425"/>
<feature type="transmembrane region" description="Helical" evidence="1">
    <location>
        <begin position="52"/>
        <end position="73"/>
    </location>
</feature>
<dbReference type="KEGG" id="smon:AWR27_23425"/>
<evidence type="ECO:0000256" key="1">
    <source>
        <dbReference type="SAM" id="Phobius"/>
    </source>
</evidence>
<organism evidence="2 3">
    <name type="scientific">Spirosoma montaniterrae</name>
    <dbReference type="NCBI Taxonomy" id="1178516"/>
    <lineage>
        <taxon>Bacteria</taxon>
        <taxon>Pseudomonadati</taxon>
        <taxon>Bacteroidota</taxon>
        <taxon>Cytophagia</taxon>
        <taxon>Cytophagales</taxon>
        <taxon>Cytophagaceae</taxon>
        <taxon>Spirosoma</taxon>
    </lineage>
</organism>
<gene>
    <name evidence="2" type="ORF">AWR27_23425</name>
</gene>
<dbReference type="EMBL" id="CP014263">
    <property type="protein sequence ID" value="AQG81987.1"/>
    <property type="molecule type" value="Genomic_DNA"/>
</dbReference>
<dbReference type="RefSeq" id="WP_077133466.1">
    <property type="nucleotide sequence ID" value="NZ_CP014263.1"/>
</dbReference>